<organism evidence="2 3">
    <name type="scientific">Craurococcus roseus</name>
    <dbReference type="NCBI Taxonomy" id="77585"/>
    <lineage>
        <taxon>Bacteria</taxon>
        <taxon>Pseudomonadati</taxon>
        <taxon>Pseudomonadota</taxon>
        <taxon>Alphaproteobacteria</taxon>
        <taxon>Acetobacterales</taxon>
        <taxon>Acetobacteraceae</taxon>
        <taxon>Craurococcus</taxon>
    </lineage>
</organism>
<dbReference type="RefSeq" id="WP_343894109.1">
    <property type="nucleotide sequence ID" value="NZ_BAAAFZ010000008.1"/>
</dbReference>
<evidence type="ECO:0000256" key="1">
    <source>
        <dbReference type="SAM" id="MobiDB-lite"/>
    </source>
</evidence>
<name>A0ABP3PRT0_9PROT</name>
<accession>A0ABP3PRT0</accession>
<dbReference type="Proteomes" id="UP001501588">
    <property type="component" value="Unassembled WGS sequence"/>
</dbReference>
<feature type="compositionally biased region" description="Low complexity" evidence="1">
    <location>
        <begin position="14"/>
        <end position="31"/>
    </location>
</feature>
<proteinExistence type="predicted"/>
<comment type="caution">
    <text evidence="2">The sequence shown here is derived from an EMBL/GenBank/DDBJ whole genome shotgun (WGS) entry which is preliminary data.</text>
</comment>
<gene>
    <name evidence="2" type="ORF">GCM10009416_10540</name>
</gene>
<keyword evidence="3" id="KW-1185">Reference proteome</keyword>
<dbReference type="Gene3D" id="2.60.450.10">
    <property type="entry name" value="Lipopolysaccharide (LPS) transport protein A like domain"/>
    <property type="match status" value="1"/>
</dbReference>
<feature type="region of interest" description="Disordered" evidence="1">
    <location>
        <begin position="1"/>
        <end position="40"/>
    </location>
</feature>
<evidence type="ECO:0000313" key="2">
    <source>
        <dbReference type="EMBL" id="GAA0573731.1"/>
    </source>
</evidence>
<evidence type="ECO:0008006" key="4">
    <source>
        <dbReference type="Google" id="ProtNLM"/>
    </source>
</evidence>
<evidence type="ECO:0000313" key="3">
    <source>
        <dbReference type="Proteomes" id="UP001501588"/>
    </source>
</evidence>
<dbReference type="Pfam" id="PF06835">
    <property type="entry name" value="LptC"/>
    <property type="match status" value="1"/>
</dbReference>
<dbReference type="InterPro" id="IPR010664">
    <property type="entry name" value="LipoPS_assembly_LptC-rel"/>
</dbReference>
<dbReference type="NCBIfam" id="TIGR04409">
    <property type="entry name" value="LptC_YrbK"/>
    <property type="match status" value="1"/>
</dbReference>
<dbReference type="InterPro" id="IPR026265">
    <property type="entry name" value="LptC"/>
</dbReference>
<protein>
    <recommendedName>
        <fullName evidence="4">LPS export ABC transporter periplasmic protein LptC</fullName>
    </recommendedName>
</protein>
<dbReference type="EMBL" id="BAAAFZ010000008">
    <property type="protein sequence ID" value="GAA0573731.1"/>
    <property type="molecule type" value="Genomic_DNA"/>
</dbReference>
<reference evidence="3" key="1">
    <citation type="journal article" date="2019" name="Int. J. Syst. Evol. Microbiol.">
        <title>The Global Catalogue of Microorganisms (GCM) 10K type strain sequencing project: providing services to taxonomists for standard genome sequencing and annotation.</title>
        <authorList>
            <consortium name="The Broad Institute Genomics Platform"/>
            <consortium name="The Broad Institute Genome Sequencing Center for Infectious Disease"/>
            <person name="Wu L."/>
            <person name="Ma J."/>
        </authorList>
    </citation>
    <scope>NUCLEOTIDE SEQUENCE [LARGE SCALE GENOMIC DNA]</scope>
    <source>
        <strain evidence="3">JCM 9933</strain>
    </source>
</reference>
<sequence>MSTTLPGDGRPFEAPARAPAPLPARNHLPPSRQRRSPRPGQLARRRILVGLAKRLLPALALALLAVVVFWPEIEGNEDRSRVSFRRSAQPRAESLRVLSPRYQDVDEMSRPYTVTARVAQQLGAEQILDLEAPRADMVLTDGGWVHISADTGRYDRPRHHLDLAGDVTVHHDNGMRFRTPEAAVEIEAGTASGDAPVSAQGPFGTIEAEGFRLKERGAVVIFTGRAHAVLEGGPE</sequence>